<sequence>MSQNTIHVIFAFLAVTSLVISKKIHQVDKDVPLLITCNRHQPIKNLEKCLMSGVISMKVHLMRGVQGLNIPRFFPYNIEKFKFTSENQFDGNAILSNVVIEGLTNFTLRKVEVNDNISQIKLKAYFPRITFLAKYDINALIFDKYLKRRDRKVKGNITDISINVTIDGEYYKHPDNNEEYFKINNVPVELNINEATFYLYNKKVPDPIIGHINHHLATDKRIVANEITPAAKAFAVRIIRFIANKMFSNIPIRLIMKGESEHF</sequence>
<dbReference type="Gene3D" id="3.15.10.30">
    <property type="entry name" value="Haemolymph juvenile hormone binding protein"/>
    <property type="match status" value="1"/>
</dbReference>
<keyword evidence="1" id="KW-0732">Signal</keyword>
<reference evidence="3" key="1">
    <citation type="submission" date="2025-08" db="UniProtKB">
        <authorList>
            <consortium name="RefSeq"/>
        </authorList>
    </citation>
    <scope>IDENTIFICATION</scope>
</reference>
<dbReference type="InterPro" id="IPR010562">
    <property type="entry name" value="Haemolymph_juvenile_hormone-bd"/>
</dbReference>
<evidence type="ECO:0000313" key="3">
    <source>
        <dbReference type="RefSeq" id="XP_014470223.1"/>
    </source>
</evidence>
<proteinExistence type="predicted"/>
<dbReference type="GeneID" id="106742101"/>
<gene>
    <name evidence="3" type="primary">LOC106742101</name>
</gene>
<dbReference type="PANTHER" id="PTHR11008:SF39">
    <property type="entry name" value="CIRCADIAN CLOCK-CONTROLLED PROTEIN-LIKE PROTEIN"/>
    <property type="match status" value="1"/>
</dbReference>
<dbReference type="Proteomes" id="UP000515204">
    <property type="component" value="Unplaced"/>
</dbReference>
<organism evidence="2 3">
    <name type="scientific">Dinoponera quadriceps</name>
    <name type="common">South American ant</name>
    <dbReference type="NCBI Taxonomy" id="609295"/>
    <lineage>
        <taxon>Eukaryota</taxon>
        <taxon>Metazoa</taxon>
        <taxon>Ecdysozoa</taxon>
        <taxon>Arthropoda</taxon>
        <taxon>Hexapoda</taxon>
        <taxon>Insecta</taxon>
        <taxon>Pterygota</taxon>
        <taxon>Neoptera</taxon>
        <taxon>Endopterygota</taxon>
        <taxon>Hymenoptera</taxon>
        <taxon>Apocrita</taxon>
        <taxon>Aculeata</taxon>
        <taxon>Formicoidea</taxon>
        <taxon>Formicidae</taxon>
        <taxon>Ponerinae</taxon>
        <taxon>Ponerini</taxon>
        <taxon>Dinoponera</taxon>
    </lineage>
</organism>
<protein>
    <submittedName>
        <fullName evidence="3">Uncharacterized protein LOC106742101</fullName>
    </submittedName>
</protein>
<feature type="chain" id="PRO_5028114810" evidence="1">
    <location>
        <begin position="22"/>
        <end position="263"/>
    </location>
</feature>
<dbReference type="PANTHER" id="PTHR11008">
    <property type="entry name" value="PROTEIN TAKEOUT-LIKE PROTEIN"/>
    <property type="match status" value="1"/>
</dbReference>
<evidence type="ECO:0000256" key="1">
    <source>
        <dbReference type="SAM" id="SignalP"/>
    </source>
</evidence>
<keyword evidence="2" id="KW-1185">Reference proteome</keyword>
<name>A0A6P3WVN1_DINQU</name>
<dbReference type="GO" id="GO:0005615">
    <property type="term" value="C:extracellular space"/>
    <property type="evidence" value="ECO:0007669"/>
    <property type="project" value="TreeGrafter"/>
</dbReference>
<feature type="signal peptide" evidence="1">
    <location>
        <begin position="1"/>
        <end position="21"/>
    </location>
</feature>
<dbReference type="KEGG" id="dqu:106742101"/>
<dbReference type="AlphaFoldDB" id="A0A6P3WVN1"/>
<dbReference type="Pfam" id="PF06585">
    <property type="entry name" value="JHBP"/>
    <property type="match status" value="1"/>
</dbReference>
<dbReference type="RefSeq" id="XP_014470223.1">
    <property type="nucleotide sequence ID" value="XM_014614737.1"/>
</dbReference>
<evidence type="ECO:0000313" key="2">
    <source>
        <dbReference type="Proteomes" id="UP000515204"/>
    </source>
</evidence>
<dbReference type="OrthoDB" id="8174700at2759"/>
<dbReference type="SMART" id="SM00700">
    <property type="entry name" value="JHBP"/>
    <property type="match status" value="1"/>
</dbReference>
<dbReference type="InterPro" id="IPR038606">
    <property type="entry name" value="To_sf"/>
</dbReference>
<accession>A0A6P3WVN1</accession>